<proteinExistence type="predicted"/>
<dbReference type="AlphaFoldDB" id="A0A1S3HI28"/>
<evidence type="ECO:0000259" key="3">
    <source>
        <dbReference type="PROSITE" id="PS50850"/>
    </source>
</evidence>
<dbReference type="InterPro" id="IPR020846">
    <property type="entry name" value="MFS_dom"/>
</dbReference>
<dbReference type="GeneID" id="106155446"/>
<keyword evidence="2" id="KW-1133">Transmembrane helix</keyword>
<dbReference type="PANTHER" id="PTHR11360">
    <property type="entry name" value="MONOCARBOXYLATE TRANSPORTER"/>
    <property type="match status" value="1"/>
</dbReference>
<dbReference type="SUPFAM" id="SSF103473">
    <property type="entry name" value="MFS general substrate transporter"/>
    <property type="match status" value="1"/>
</dbReference>
<feature type="domain" description="Major facilitator superfamily (MFS) profile" evidence="3">
    <location>
        <begin position="1"/>
        <end position="170"/>
    </location>
</feature>
<organism evidence="4 5">
    <name type="scientific">Lingula anatina</name>
    <name type="common">Brachiopod</name>
    <name type="synonym">Lingula unguis</name>
    <dbReference type="NCBI Taxonomy" id="7574"/>
    <lineage>
        <taxon>Eukaryota</taxon>
        <taxon>Metazoa</taxon>
        <taxon>Spiralia</taxon>
        <taxon>Lophotrochozoa</taxon>
        <taxon>Brachiopoda</taxon>
        <taxon>Linguliformea</taxon>
        <taxon>Lingulata</taxon>
        <taxon>Lingulida</taxon>
        <taxon>Linguloidea</taxon>
        <taxon>Lingulidae</taxon>
        <taxon>Lingula</taxon>
    </lineage>
</organism>
<evidence type="ECO:0000256" key="1">
    <source>
        <dbReference type="ARBA" id="ARBA00004141"/>
    </source>
</evidence>
<evidence type="ECO:0000256" key="2">
    <source>
        <dbReference type="SAM" id="Phobius"/>
    </source>
</evidence>
<dbReference type="Pfam" id="PF07690">
    <property type="entry name" value="MFS_1"/>
    <property type="match status" value="1"/>
</dbReference>
<dbReference type="GO" id="GO:0022857">
    <property type="term" value="F:transmembrane transporter activity"/>
    <property type="evidence" value="ECO:0007669"/>
    <property type="project" value="InterPro"/>
</dbReference>
<feature type="transmembrane region" description="Helical" evidence="2">
    <location>
        <begin position="125"/>
        <end position="147"/>
    </location>
</feature>
<keyword evidence="2" id="KW-0812">Transmembrane</keyword>
<dbReference type="PANTHER" id="PTHR11360:SF284">
    <property type="entry name" value="EG:103B4.3 PROTEIN-RELATED"/>
    <property type="match status" value="1"/>
</dbReference>
<dbReference type="InterPro" id="IPR011701">
    <property type="entry name" value="MFS"/>
</dbReference>
<sequence length="170" mass="18426">MTAAATVTIYSSADLCGRLFTSFLGDRLFKKRVMYLNIACCLLLGLENFAAGFATLYYQLVIFCVVAGFTAGAMTAVLFTSSSEVLDGWFTQELFAVSRVGSGLGIIVGIGMTGVIYDLSGSYHYVFHINLGVFAFAALCFGAVVLIRNCILRKQPNEDSEELPLTRPVQ</sequence>
<dbReference type="InterPro" id="IPR036259">
    <property type="entry name" value="MFS_trans_sf"/>
</dbReference>
<feature type="transmembrane region" description="Helical" evidence="2">
    <location>
        <begin position="57"/>
        <end position="79"/>
    </location>
</feature>
<dbReference type="InParanoid" id="A0A1S3HI28"/>
<keyword evidence="2" id="KW-0472">Membrane</keyword>
<gene>
    <name evidence="5" type="primary">LOC106155446</name>
</gene>
<keyword evidence="4" id="KW-1185">Reference proteome</keyword>
<comment type="subcellular location">
    <subcellularLocation>
        <location evidence="1">Membrane</location>
        <topology evidence="1">Multi-pass membrane protein</topology>
    </subcellularLocation>
</comment>
<reference evidence="5" key="1">
    <citation type="submission" date="2025-08" db="UniProtKB">
        <authorList>
            <consortium name="RefSeq"/>
        </authorList>
    </citation>
    <scope>IDENTIFICATION</scope>
    <source>
        <tissue evidence="5">Gonads</tissue>
    </source>
</reference>
<name>A0A1S3HI28_LINAN</name>
<accession>A0A1S3HI28</accession>
<feature type="transmembrane region" description="Helical" evidence="2">
    <location>
        <begin position="33"/>
        <end position="51"/>
    </location>
</feature>
<dbReference type="PROSITE" id="PS50850">
    <property type="entry name" value="MFS"/>
    <property type="match status" value="1"/>
</dbReference>
<dbReference type="KEGG" id="lak:106155446"/>
<dbReference type="InterPro" id="IPR050327">
    <property type="entry name" value="Proton-linked_MCT"/>
</dbReference>
<dbReference type="GO" id="GO:0016020">
    <property type="term" value="C:membrane"/>
    <property type="evidence" value="ECO:0007669"/>
    <property type="project" value="UniProtKB-SubCell"/>
</dbReference>
<dbReference type="Gene3D" id="1.20.1250.20">
    <property type="entry name" value="MFS general substrate transporter like domains"/>
    <property type="match status" value="1"/>
</dbReference>
<dbReference type="RefSeq" id="XP_013385763.1">
    <property type="nucleotide sequence ID" value="XM_013530309.1"/>
</dbReference>
<evidence type="ECO:0000313" key="4">
    <source>
        <dbReference type="Proteomes" id="UP000085678"/>
    </source>
</evidence>
<feature type="transmembrane region" description="Helical" evidence="2">
    <location>
        <begin position="100"/>
        <end position="119"/>
    </location>
</feature>
<dbReference type="Proteomes" id="UP000085678">
    <property type="component" value="Unplaced"/>
</dbReference>
<evidence type="ECO:0000313" key="5">
    <source>
        <dbReference type="RefSeq" id="XP_013385763.1"/>
    </source>
</evidence>
<protein>
    <submittedName>
        <fullName evidence="5">Uncharacterized protein LOC106155446</fullName>
    </submittedName>
</protein>